<gene>
    <name evidence="1" type="ORF">VP01_329g7</name>
</gene>
<dbReference type="Proteomes" id="UP000037035">
    <property type="component" value="Unassembled WGS sequence"/>
</dbReference>
<name>A0A0L6UYE2_9BASI</name>
<dbReference type="AlphaFoldDB" id="A0A0L6UYE2"/>
<evidence type="ECO:0000313" key="2">
    <source>
        <dbReference type="Proteomes" id="UP000037035"/>
    </source>
</evidence>
<keyword evidence="2" id="KW-1185">Reference proteome</keyword>
<dbReference type="VEuPathDB" id="FungiDB:VP01_329g7"/>
<accession>A0A0L6UYE2</accession>
<dbReference type="EMBL" id="LAVV01008279">
    <property type="protein sequence ID" value="KNZ53262.1"/>
    <property type="molecule type" value="Genomic_DNA"/>
</dbReference>
<evidence type="ECO:0000313" key="1">
    <source>
        <dbReference type="EMBL" id="KNZ53262.1"/>
    </source>
</evidence>
<sequence length="147" mass="16749">MGVASACFFCQTNHRFSFSRKIVFNCQFFFIFLNNYKIKDRLFKQAIHLLAITRLLEGSGTVIDLKLPKGEIKGCGRPPQTNPKLLRRSHSEIQITSASPLIQDYHVSDLASFKYWINMVADLGKDIVHTTLQLKMESPGVLSYSFC</sequence>
<reference evidence="1 2" key="1">
    <citation type="submission" date="2015-08" db="EMBL/GenBank/DDBJ databases">
        <title>Next Generation Sequencing and Analysis of the Genome of Puccinia sorghi L Schw, the Causal Agent of Maize Common Rust.</title>
        <authorList>
            <person name="Rochi L."/>
            <person name="Burguener G."/>
            <person name="Darino M."/>
            <person name="Turjanski A."/>
            <person name="Kreff E."/>
            <person name="Dieguez M.J."/>
            <person name="Sacco F."/>
        </authorList>
    </citation>
    <scope>NUCLEOTIDE SEQUENCE [LARGE SCALE GENOMIC DNA]</scope>
    <source>
        <strain evidence="1 2">RO10H11247</strain>
    </source>
</reference>
<proteinExistence type="predicted"/>
<comment type="caution">
    <text evidence="1">The sequence shown here is derived from an EMBL/GenBank/DDBJ whole genome shotgun (WGS) entry which is preliminary data.</text>
</comment>
<protein>
    <submittedName>
        <fullName evidence="1">Uncharacterized protein</fullName>
    </submittedName>
</protein>
<organism evidence="1 2">
    <name type="scientific">Puccinia sorghi</name>
    <dbReference type="NCBI Taxonomy" id="27349"/>
    <lineage>
        <taxon>Eukaryota</taxon>
        <taxon>Fungi</taxon>
        <taxon>Dikarya</taxon>
        <taxon>Basidiomycota</taxon>
        <taxon>Pucciniomycotina</taxon>
        <taxon>Pucciniomycetes</taxon>
        <taxon>Pucciniales</taxon>
        <taxon>Pucciniaceae</taxon>
        <taxon>Puccinia</taxon>
    </lineage>
</organism>